<dbReference type="SUPFAM" id="SSF54427">
    <property type="entry name" value="NTF2-like"/>
    <property type="match status" value="1"/>
</dbReference>
<dbReference type="Pfam" id="PF07080">
    <property type="entry name" value="DUF1348"/>
    <property type="match status" value="1"/>
</dbReference>
<organism evidence="1 2">
    <name type="scientific">Neptunicella marina</name>
    <dbReference type="NCBI Taxonomy" id="2125989"/>
    <lineage>
        <taxon>Bacteria</taxon>
        <taxon>Pseudomonadati</taxon>
        <taxon>Pseudomonadota</taxon>
        <taxon>Gammaproteobacteria</taxon>
        <taxon>Alteromonadales</taxon>
        <taxon>Alteromonadaceae</taxon>
        <taxon>Neptunicella</taxon>
    </lineage>
</organism>
<dbReference type="PANTHER" id="PTHR31757">
    <property type="entry name" value="SLL0781 PROTEIN"/>
    <property type="match status" value="1"/>
</dbReference>
<dbReference type="AlphaFoldDB" id="A0A8J6M3P9"/>
<reference evidence="1" key="2">
    <citation type="submission" date="2020-08" db="EMBL/GenBank/DDBJ databases">
        <authorList>
            <person name="Lai Q."/>
        </authorList>
    </citation>
    <scope>NUCLEOTIDE SEQUENCE</scope>
    <source>
        <strain evidence="1">S27-2</strain>
    </source>
</reference>
<evidence type="ECO:0000313" key="2">
    <source>
        <dbReference type="Proteomes" id="UP000601768"/>
    </source>
</evidence>
<dbReference type="Proteomes" id="UP000601768">
    <property type="component" value="Unassembled WGS sequence"/>
</dbReference>
<evidence type="ECO:0000313" key="1">
    <source>
        <dbReference type="EMBL" id="MBC3767302.1"/>
    </source>
</evidence>
<name>A0A8J6M3P9_9ALTE</name>
<gene>
    <name evidence="1" type="ORF">H8B19_15585</name>
</gene>
<protein>
    <submittedName>
        <fullName evidence="1">Nuclear transport factor 2 family protein</fullName>
    </submittedName>
</protein>
<dbReference type="Gene3D" id="3.10.450.50">
    <property type="match status" value="1"/>
</dbReference>
<dbReference type="InterPro" id="IPR032710">
    <property type="entry name" value="NTF2-like_dom_sf"/>
</dbReference>
<dbReference type="RefSeq" id="WP_186507821.1">
    <property type="nucleotide sequence ID" value="NZ_JACNEP010000016.1"/>
</dbReference>
<keyword evidence="2" id="KW-1185">Reference proteome</keyword>
<accession>A0A8J6M3P9</accession>
<proteinExistence type="predicted"/>
<dbReference type="EMBL" id="JACNEP010000016">
    <property type="protein sequence ID" value="MBC3767302.1"/>
    <property type="molecule type" value="Genomic_DNA"/>
</dbReference>
<sequence length="137" mass="16400">MTTRPPLPPFTAESAALKVQMAEDGWNSRDPHKVSLAYTEDSQWRNRDLIFSGRENIVKFLSEKWQKEQNYKLKKELWCFDSHRIAVKFFYEWQDAEGQWYRSYGNELWQFNDDGLMERREASINDAKIDQSERQLG</sequence>
<dbReference type="PANTHER" id="PTHR31757:SF0">
    <property type="entry name" value="SLL0781 PROTEIN"/>
    <property type="match status" value="1"/>
</dbReference>
<reference evidence="1" key="1">
    <citation type="journal article" date="2018" name="Int. J. Syst. Evol. Microbiol.">
        <title>Neptunicella marina gen. nov., sp. nov., isolated from surface seawater.</title>
        <authorList>
            <person name="Liu X."/>
            <person name="Lai Q."/>
            <person name="Du Y."/>
            <person name="Zhang X."/>
            <person name="Liu Z."/>
            <person name="Sun F."/>
            <person name="Shao Z."/>
        </authorList>
    </citation>
    <scope>NUCLEOTIDE SEQUENCE</scope>
    <source>
        <strain evidence="1">S27-2</strain>
    </source>
</reference>
<comment type="caution">
    <text evidence="1">The sequence shown here is derived from an EMBL/GenBank/DDBJ whole genome shotgun (WGS) entry which is preliminary data.</text>
</comment>
<dbReference type="InterPro" id="IPR009783">
    <property type="entry name" value="DUF1348"/>
</dbReference>